<protein>
    <submittedName>
        <fullName evidence="2">Uncharacterized protein</fullName>
    </submittedName>
</protein>
<dbReference type="EMBL" id="JBHMFI010000001">
    <property type="protein sequence ID" value="MFB9072723.1"/>
    <property type="molecule type" value="Genomic_DNA"/>
</dbReference>
<sequence>MREFPSYPRVDRPMGTALPPNPCQSAGHYLGQKALARQTDRASPMTRSPANRQG</sequence>
<feature type="compositionally biased region" description="Polar residues" evidence="1">
    <location>
        <begin position="45"/>
        <end position="54"/>
    </location>
</feature>
<evidence type="ECO:0000256" key="1">
    <source>
        <dbReference type="SAM" id="MobiDB-lite"/>
    </source>
</evidence>
<organism evidence="2 3">
    <name type="scientific">Citricoccus parietis</name>
    <dbReference type="NCBI Taxonomy" id="592307"/>
    <lineage>
        <taxon>Bacteria</taxon>
        <taxon>Bacillati</taxon>
        <taxon>Actinomycetota</taxon>
        <taxon>Actinomycetes</taxon>
        <taxon>Micrococcales</taxon>
        <taxon>Micrococcaceae</taxon>
        <taxon>Citricoccus</taxon>
    </lineage>
</organism>
<proteinExistence type="predicted"/>
<keyword evidence="3" id="KW-1185">Reference proteome</keyword>
<evidence type="ECO:0000313" key="3">
    <source>
        <dbReference type="Proteomes" id="UP001589575"/>
    </source>
</evidence>
<reference evidence="2 3" key="1">
    <citation type="submission" date="2024-09" db="EMBL/GenBank/DDBJ databases">
        <authorList>
            <person name="Sun Q."/>
            <person name="Mori K."/>
        </authorList>
    </citation>
    <scope>NUCLEOTIDE SEQUENCE [LARGE SCALE GENOMIC DNA]</scope>
    <source>
        <strain evidence="2 3">CCM 7609</strain>
    </source>
</reference>
<dbReference type="Proteomes" id="UP001589575">
    <property type="component" value="Unassembled WGS sequence"/>
</dbReference>
<comment type="caution">
    <text evidence="2">The sequence shown here is derived from an EMBL/GenBank/DDBJ whole genome shotgun (WGS) entry which is preliminary data.</text>
</comment>
<gene>
    <name evidence="2" type="ORF">ACFFX0_16570</name>
</gene>
<name>A0ABV5G1B8_9MICC</name>
<feature type="region of interest" description="Disordered" evidence="1">
    <location>
        <begin position="1"/>
        <end position="54"/>
    </location>
</feature>
<accession>A0ABV5G1B8</accession>
<evidence type="ECO:0000313" key="2">
    <source>
        <dbReference type="EMBL" id="MFB9072723.1"/>
    </source>
</evidence>